<evidence type="ECO:0000313" key="3">
    <source>
        <dbReference type="Proteomes" id="UP000662818"/>
    </source>
</evidence>
<dbReference type="InterPro" id="IPR036388">
    <property type="entry name" value="WH-like_DNA-bd_sf"/>
</dbReference>
<dbReference type="GO" id="GO:0016301">
    <property type="term" value="F:kinase activity"/>
    <property type="evidence" value="ECO:0007669"/>
    <property type="project" value="UniProtKB-KW"/>
</dbReference>
<dbReference type="InterPro" id="IPR000600">
    <property type="entry name" value="ROK"/>
</dbReference>
<dbReference type="EMBL" id="CP022295">
    <property type="protein sequence ID" value="QSR24922.1"/>
    <property type="molecule type" value="Genomic_DNA"/>
</dbReference>
<dbReference type="SUPFAM" id="SSF53067">
    <property type="entry name" value="Actin-like ATPase domain"/>
    <property type="match status" value="2"/>
</dbReference>
<dbReference type="Gene3D" id="1.10.10.10">
    <property type="entry name" value="Winged helix-like DNA-binding domain superfamily/Winged helix DNA-binding domain"/>
    <property type="match status" value="1"/>
</dbReference>
<name>A0ABX7PGM4_9ACTN</name>
<dbReference type="Proteomes" id="UP000662818">
    <property type="component" value="Chromosome"/>
</dbReference>
<sequence length="395" mass="40490">MRRGRAPSVRLVGCAILRCVTTGLDGDVLRRLRDAGPQTKSQLAEWLGVPRTTLTTSLQSLAASGHIEDGPLAPSSGGRRSVTVRTTSDRVVVALSLGERRVRIAVLDGHLAIESGVSIDLQDRGTDPDPITATVRRATEQVLAGRVPVAFGIAAAGSAPLTPEDLADFLEEDYPGTPVATIPAVRAMALGEHRSGEARGIDDFVAVRLGDTVTVATMAGGHLSAGGSGRAGEIGHLRVEEFGPACVCGLTGCLDSFVSSVALVAQATDLAQRGRSGTLANVLARSGALDLADLVAAGRAGDPAVAQLARELGQRLGGVLATLVAQGDPLRVVIGGPVAALGAHVLGDLRTTVYRLAPARLAENLDIVLSELGDHAVLIGAGSTAWEAWIAALGR</sequence>
<dbReference type="InterPro" id="IPR036390">
    <property type="entry name" value="WH_DNA-bd_sf"/>
</dbReference>
<dbReference type="Pfam" id="PF00480">
    <property type="entry name" value="ROK"/>
    <property type="match status" value="1"/>
</dbReference>
<comment type="similarity">
    <text evidence="1">Belongs to the ROK (NagC/XylR) family.</text>
</comment>
<reference evidence="2 3" key="1">
    <citation type="submission" date="2017-06" db="EMBL/GenBank/DDBJ databases">
        <title>Complete Genome Sequence of the Soil Carbazole-Degrading Bacterium Nocardioides aromaticivorans IC177.</title>
        <authorList>
            <person name="Vejarano F."/>
            <person name="Suzuki-Minakuchi C."/>
            <person name="Ohtsubo Y."/>
            <person name="Tsuda M."/>
            <person name="Okada K."/>
            <person name="Nojiri H."/>
        </authorList>
    </citation>
    <scope>NUCLEOTIDE SEQUENCE [LARGE SCALE GENOMIC DNA]</scope>
    <source>
        <strain evidence="2 3">IC177</strain>
    </source>
</reference>
<gene>
    <name evidence="2" type="ORF">CFH99_04740</name>
</gene>
<keyword evidence="2" id="KW-0808">Transferase</keyword>
<evidence type="ECO:0000313" key="2">
    <source>
        <dbReference type="EMBL" id="QSR24922.1"/>
    </source>
</evidence>
<dbReference type="SUPFAM" id="SSF46785">
    <property type="entry name" value="Winged helix' DNA-binding domain"/>
    <property type="match status" value="1"/>
</dbReference>
<organism evidence="2 3">
    <name type="scientific">Nocardioides aromaticivorans</name>
    <dbReference type="NCBI Taxonomy" id="200618"/>
    <lineage>
        <taxon>Bacteria</taxon>
        <taxon>Bacillati</taxon>
        <taxon>Actinomycetota</taxon>
        <taxon>Actinomycetes</taxon>
        <taxon>Propionibacteriales</taxon>
        <taxon>Nocardioidaceae</taxon>
        <taxon>Nocardioides</taxon>
    </lineage>
</organism>
<protein>
    <submittedName>
        <fullName evidence="2">Sugar kinase</fullName>
    </submittedName>
</protein>
<dbReference type="PANTHER" id="PTHR18964">
    <property type="entry name" value="ROK (REPRESSOR, ORF, KINASE) FAMILY"/>
    <property type="match status" value="1"/>
</dbReference>
<keyword evidence="3" id="KW-1185">Reference proteome</keyword>
<evidence type="ECO:0000256" key="1">
    <source>
        <dbReference type="ARBA" id="ARBA00006479"/>
    </source>
</evidence>
<dbReference type="PANTHER" id="PTHR18964:SF173">
    <property type="entry name" value="GLUCOKINASE"/>
    <property type="match status" value="1"/>
</dbReference>
<dbReference type="Gene3D" id="3.30.420.40">
    <property type="match status" value="2"/>
</dbReference>
<dbReference type="InterPro" id="IPR043129">
    <property type="entry name" value="ATPase_NBD"/>
</dbReference>
<proteinExistence type="inferred from homology"/>
<accession>A0ABX7PGM4</accession>
<keyword evidence="2" id="KW-0418">Kinase</keyword>